<accession>A0A379Y430</accession>
<evidence type="ECO:0000313" key="1">
    <source>
        <dbReference type="EMBL" id="SUI40280.1"/>
    </source>
</evidence>
<evidence type="ECO:0000313" key="2">
    <source>
        <dbReference type="Proteomes" id="UP000255534"/>
    </source>
</evidence>
<protein>
    <submittedName>
        <fullName evidence="1">Uncharacterized protein</fullName>
    </submittedName>
</protein>
<organism evidence="1 2">
    <name type="scientific">Salmonella enterica I</name>
    <dbReference type="NCBI Taxonomy" id="59201"/>
    <lineage>
        <taxon>Bacteria</taxon>
        <taxon>Pseudomonadati</taxon>
        <taxon>Pseudomonadota</taxon>
        <taxon>Gammaproteobacteria</taxon>
        <taxon>Enterobacterales</taxon>
        <taxon>Enterobacteriaceae</taxon>
        <taxon>Salmonella</taxon>
    </lineage>
</organism>
<reference evidence="1 2" key="1">
    <citation type="submission" date="2018-06" db="EMBL/GenBank/DDBJ databases">
        <authorList>
            <consortium name="Pathogen Informatics"/>
            <person name="Doyle S."/>
        </authorList>
    </citation>
    <scope>NUCLEOTIDE SEQUENCE [LARGE SCALE GENOMIC DNA]</scope>
    <source>
        <strain evidence="1 2">NCTC5798</strain>
    </source>
</reference>
<dbReference type="EMBL" id="UGXK01000002">
    <property type="protein sequence ID" value="SUI40280.1"/>
    <property type="molecule type" value="Genomic_DNA"/>
</dbReference>
<gene>
    <name evidence="1" type="ORF">NCTC5798_06297</name>
</gene>
<dbReference type="AlphaFoldDB" id="A0A379Y430"/>
<proteinExistence type="predicted"/>
<name>A0A379Y430_SALET</name>
<dbReference type="Proteomes" id="UP000255534">
    <property type="component" value="Unassembled WGS sequence"/>
</dbReference>
<sequence>MKSSVPEYQDALNMLEILDINLDEFLFDKYLNIALDYEMENGIFCNVHRLNNSTISMYQTTVQRRAICPILAIVTFGGTPFYVLDFDGAGCPTGRSSMKPRAMV</sequence>